<dbReference type="InterPro" id="IPR007848">
    <property type="entry name" value="Small_mtfrase_dom"/>
</dbReference>
<feature type="domain" description="Release factor glutamine methyltransferase N-terminal" evidence="7">
    <location>
        <begin position="8"/>
        <end position="77"/>
    </location>
</feature>
<dbReference type="HAMAP" id="MF_02126">
    <property type="entry name" value="RF_methyltr_PrmC"/>
    <property type="match status" value="1"/>
</dbReference>
<feature type="binding site" evidence="5">
    <location>
        <position position="173"/>
    </location>
    <ligand>
        <name>S-adenosyl-L-methionine</name>
        <dbReference type="ChEBI" id="CHEBI:59789"/>
    </ligand>
</feature>
<evidence type="ECO:0000259" key="6">
    <source>
        <dbReference type="Pfam" id="PF05175"/>
    </source>
</evidence>
<feature type="binding site" evidence="5">
    <location>
        <position position="145"/>
    </location>
    <ligand>
        <name>S-adenosyl-L-methionine</name>
        <dbReference type="ChEBI" id="CHEBI:59789"/>
    </ligand>
</feature>
<dbReference type="NCBIfam" id="TIGR03534">
    <property type="entry name" value="RF_mod_PrmC"/>
    <property type="match status" value="1"/>
</dbReference>
<evidence type="ECO:0000256" key="1">
    <source>
        <dbReference type="ARBA" id="ARBA00022603"/>
    </source>
</evidence>
<keyword evidence="1 5" id="KW-0489">Methyltransferase</keyword>
<comment type="catalytic activity">
    <reaction evidence="4 5">
        <text>L-glutaminyl-[peptide chain release factor] + S-adenosyl-L-methionine = N(5)-methyl-L-glutaminyl-[peptide chain release factor] + S-adenosyl-L-homocysteine + H(+)</text>
        <dbReference type="Rhea" id="RHEA:42896"/>
        <dbReference type="Rhea" id="RHEA-COMP:10271"/>
        <dbReference type="Rhea" id="RHEA-COMP:10272"/>
        <dbReference type="ChEBI" id="CHEBI:15378"/>
        <dbReference type="ChEBI" id="CHEBI:30011"/>
        <dbReference type="ChEBI" id="CHEBI:57856"/>
        <dbReference type="ChEBI" id="CHEBI:59789"/>
        <dbReference type="ChEBI" id="CHEBI:61891"/>
        <dbReference type="EC" id="2.1.1.297"/>
    </reaction>
</comment>
<dbReference type="Gene3D" id="3.40.50.150">
    <property type="entry name" value="Vaccinia Virus protein VP39"/>
    <property type="match status" value="1"/>
</dbReference>
<dbReference type="PROSITE" id="PS00092">
    <property type="entry name" value="N6_MTASE"/>
    <property type="match status" value="1"/>
</dbReference>
<evidence type="ECO:0000313" key="8">
    <source>
        <dbReference type="EMBL" id="NMQ20710.1"/>
    </source>
</evidence>
<evidence type="ECO:0000313" key="9">
    <source>
        <dbReference type="Proteomes" id="UP000760480"/>
    </source>
</evidence>
<evidence type="ECO:0000256" key="4">
    <source>
        <dbReference type="ARBA" id="ARBA00048391"/>
    </source>
</evidence>
<gene>
    <name evidence="5 8" type="primary">prmC</name>
    <name evidence="8" type="ORF">E4P82_16830</name>
</gene>
<comment type="function">
    <text evidence="5">Methylates the class 1 translation termination release factors RF1/PrfA and RF2/PrfB on the glutamine residue of the universally conserved GGQ motif.</text>
</comment>
<dbReference type="PANTHER" id="PTHR18895:SF74">
    <property type="entry name" value="MTRF1L RELEASE FACTOR GLUTAMINE METHYLTRANSFERASE"/>
    <property type="match status" value="1"/>
</dbReference>
<keyword evidence="2 5" id="KW-0808">Transferase</keyword>
<feature type="binding site" evidence="5">
    <location>
        <position position="188"/>
    </location>
    <ligand>
        <name>S-adenosyl-L-methionine</name>
        <dbReference type="ChEBI" id="CHEBI:59789"/>
    </ligand>
</feature>
<evidence type="ECO:0000256" key="3">
    <source>
        <dbReference type="ARBA" id="ARBA00022691"/>
    </source>
</evidence>
<reference evidence="8 9" key="1">
    <citation type="submission" date="2019-03" db="EMBL/GenBank/DDBJ databases">
        <title>Metabolic reconstructions from genomes of highly enriched 'Candidatus Accumulibacter' and 'Candidatus Competibacter' bioreactor populations.</title>
        <authorList>
            <person name="Annavajhala M.K."/>
            <person name="Welles L."/>
            <person name="Abbas B."/>
            <person name="Sorokin D."/>
            <person name="Park H."/>
            <person name="Van Loosdrecht M."/>
            <person name="Chandran K."/>
        </authorList>
    </citation>
    <scope>NUCLEOTIDE SEQUENCE [LARGE SCALE GENOMIC DNA]</scope>
    <source>
        <strain evidence="8 9">SBR_G</strain>
    </source>
</reference>
<dbReference type="InterPro" id="IPR004556">
    <property type="entry name" value="HemK-like"/>
</dbReference>
<name>A0ABX1TMS5_9GAMM</name>
<dbReference type="Pfam" id="PF17827">
    <property type="entry name" value="PrmC_N"/>
    <property type="match status" value="1"/>
</dbReference>
<dbReference type="EMBL" id="SPMZ01000059">
    <property type="protein sequence ID" value="NMQ20710.1"/>
    <property type="molecule type" value="Genomic_DNA"/>
</dbReference>
<evidence type="ECO:0000259" key="7">
    <source>
        <dbReference type="Pfam" id="PF17827"/>
    </source>
</evidence>
<dbReference type="GO" id="GO:0032259">
    <property type="term" value="P:methylation"/>
    <property type="evidence" value="ECO:0007669"/>
    <property type="project" value="UniProtKB-KW"/>
</dbReference>
<dbReference type="NCBIfam" id="TIGR00536">
    <property type="entry name" value="hemK_fam"/>
    <property type="match status" value="1"/>
</dbReference>
<feature type="binding site" evidence="5">
    <location>
        <begin position="122"/>
        <end position="126"/>
    </location>
    <ligand>
        <name>S-adenosyl-L-methionine</name>
        <dbReference type="ChEBI" id="CHEBI:59789"/>
    </ligand>
</feature>
<dbReference type="RefSeq" id="WP_169249979.1">
    <property type="nucleotide sequence ID" value="NZ_SPMZ01000059.1"/>
</dbReference>
<accession>A0ABX1TMS5</accession>
<keyword evidence="9" id="KW-1185">Reference proteome</keyword>
<dbReference type="Gene3D" id="1.10.8.10">
    <property type="entry name" value="DNA helicase RuvA subunit, C-terminal domain"/>
    <property type="match status" value="1"/>
</dbReference>
<evidence type="ECO:0000256" key="2">
    <source>
        <dbReference type="ARBA" id="ARBA00022679"/>
    </source>
</evidence>
<feature type="domain" description="Methyltransferase small" evidence="6">
    <location>
        <begin position="105"/>
        <end position="194"/>
    </location>
</feature>
<protein>
    <recommendedName>
        <fullName evidence="5">Release factor glutamine methyltransferase</fullName>
        <shortName evidence="5">RF MTase</shortName>
        <ecNumber evidence="5">2.1.1.297</ecNumber>
    </recommendedName>
    <alternativeName>
        <fullName evidence="5">N5-glutamine methyltransferase PrmC</fullName>
    </alternativeName>
    <alternativeName>
        <fullName evidence="5">Protein-(glutamine-N5) MTase PrmC</fullName>
    </alternativeName>
    <alternativeName>
        <fullName evidence="5">Protein-glutamine N-methyltransferase PrmC</fullName>
    </alternativeName>
</protein>
<dbReference type="InterPro" id="IPR050320">
    <property type="entry name" value="N5-glutamine_MTase"/>
</dbReference>
<dbReference type="GO" id="GO:0102559">
    <property type="term" value="F:peptide chain release factor N(5)-glutamine methyltransferase activity"/>
    <property type="evidence" value="ECO:0007669"/>
    <property type="project" value="UniProtKB-EC"/>
</dbReference>
<dbReference type="InterPro" id="IPR040758">
    <property type="entry name" value="PrmC_N"/>
</dbReference>
<evidence type="ECO:0000256" key="5">
    <source>
        <dbReference type="HAMAP-Rule" id="MF_02126"/>
    </source>
</evidence>
<dbReference type="InterPro" id="IPR029063">
    <property type="entry name" value="SAM-dependent_MTases_sf"/>
</dbReference>
<sequence>MSAAPLRELLAAATQRLAEVSETPRLDAELLLAAALERPRSYLHAWPERVPEPDRATRFFAWLDRRQAGEPIAYLLGRREFWSLELEVTPDTLIPRPETELLVELALERLPADRTCALADLGTGSGAIALALAVERPRARIVATDLGPAALTVARRNARRLNIGNIEFREGDWCAPLVGERFDLLVSNPPYIAATDPHWRQGDLRFEPATALVAGEDGLDALRSIVAQAPAYLWAGGWLLLEHGYDQGEAVPNLLRQRGFVDVSDHRDATQMSRASAGRWPA</sequence>
<dbReference type="SUPFAM" id="SSF53335">
    <property type="entry name" value="S-adenosyl-L-methionine-dependent methyltransferases"/>
    <property type="match status" value="1"/>
</dbReference>
<comment type="caution">
    <text evidence="8">The sequence shown here is derived from an EMBL/GenBank/DDBJ whole genome shotgun (WGS) entry which is preliminary data.</text>
</comment>
<dbReference type="CDD" id="cd02440">
    <property type="entry name" value="AdoMet_MTases"/>
    <property type="match status" value="1"/>
</dbReference>
<keyword evidence="3 5" id="KW-0949">S-adenosyl-L-methionine</keyword>
<feature type="binding site" evidence="5">
    <location>
        <begin position="188"/>
        <end position="191"/>
    </location>
    <ligand>
        <name>substrate</name>
    </ligand>
</feature>
<dbReference type="Proteomes" id="UP000760480">
    <property type="component" value="Unassembled WGS sequence"/>
</dbReference>
<comment type="similarity">
    <text evidence="5">Belongs to the protein N5-glutamine methyltransferase family. PrmC subfamily.</text>
</comment>
<dbReference type="EC" id="2.1.1.297" evidence="5"/>
<dbReference type="PANTHER" id="PTHR18895">
    <property type="entry name" value="HEMK METHYLTRANSFERASE"/>
    <property type="match status" value="1"/>
</dbReference>
<proteinExistence type="inferred from homology"/>
<dbReference type="Pfam" id="PF05175">
    <property type="entry name" value="MTS"/>
    <property type="match status" value="1"/>
</dbReference>
<dbReference type="InterPro" id="IPR019874">
    <property type="entry name" value="RF_methyltr_PrmC"/>
</dbReference>
<organism evidence="8 9">
    <name type="scientific">Candidatus Competibacter phosphatis</name>
    <dbReference type="NCBI Taxonomy" id="221280"/>
    <lineage>
        <taxon>Bacteria</taxon>
        <taxon>Pseudomonadati</taxon>
        <taxon>Pseudomonadota</taxon>
        <taxon>Gammaproteobacteria</taxon>
        <taxon>Candidatus Competibacteraceae</taxon>
        <taxon>Candidatus Competibacter</taxon>
    </lineage>
</organism>
<dbReference type="InterPro" id="IPR002052">
    <property type="entry name" value="DNA_methylase_N6_adenine_CS"/>
</dbReference>